<dbReference type="GO" id="GO:0051177">
    <property type="term" value="P:meiotic sister chromatid cohesion"/>
    <property type="evidence" value="ECO:0007669"/>
    <property type="project" value="EnsemblMetazoa"/>
</dbReference>
<comment type="subcellular location">
    <subcellularLocation>
        <location evidence="1">Nucleus</location>
    </subcellularLocation>
</comment>
<evidence type="ECO:0000313" key="6">
    <source>
        <dbReference type="EMBL" id="CDP95342.1"/>
    </source>
</evidence>
<dbReference type="InterPro" id="IPR044998">
    <property type="entry name" value="Timeless"/>
</dbReference>
<evidence type="ECO:0000256" key="4">
    <source>
        <dbReference type="SAM" id="MobiDB-lite"/>
    </source>
</evidence>
<sequence length="1146" mass="133833">MERIIQATINALGFLEDDVYFPEPDCFESIRDLIRFLRNDTITAVARRVCGERNIVRYDLIPIMKSPNTPDKLFDIALRLTINLCQPVSLMFAGRHPEDKEAWLIYQEIEQNLRNSKEAFGDIQLFKTFERKAATYFAQDWLERNEEMKLLVERIFALSRYVLAIGDTDLDKERVPQDMNSHDQLVLAILESGFGKLLVEISENSAERDFHLWILEIFAMLLKQHEAKDVVAAGSIRTAEERKRQENEMRKVVEQETEKQLNKRRCISSRHTAFAGSYILKGLKAINKDNDMIVNKVIKNCNDIGHLNKRKIQHRAPKSRRPFDIETNKHISALNVRIVLRSFCIEMLQKSYCRLICGCKDGAFSGKRTLGQDKADIHYFILMQFSLEFCRLADLSPEYIKASLSIEAFHHVQTQLDDYLEKVRIERKEGRLHGLRAQYALAAYKELLLMLISVLKSGNEEWKREVGSACLHILRVEEYRDLSSCVIRKFMPGVFSKTFLRDVVLANHAYISLIEKFSKKGMLSTVVKRQKMRRRKSKKKEKLDDSIVNESKEPDWNLWDDISEELSDVIFGYIEPTVDISVIDVLLNVEDRIHQQFAMLMVQQALRQRRVADAVGIYRSARDLWPVNDVFGTNDITPDDEFLELYAIYFVDLKEVEANWKKYRLEAYGPELDDDTRNDILFSDEFDEFDDEYEERSGESGAETNIVEKEIDFHFDNYVAKFARVDVLKWYIFLLADFESNTFEVNKAVLKLLHRVAFDLKMASRLYQLSLFVIFKRLSQRFKHQSISEIKKTQYFEIYQFGYHILRRFYADYQKIGSKLIPELLFWKGPKECYEIDNGYGTFEIKSDGSKGKEILWPEELDNELRALYDEYLLFEEKPEGVDIVEYIEQGLSRPRTRRQIIRQMKMLGLNTFGARGTRRYMERGFKSSVFTPEIVNQMHNLIDEFNSKTPPSGSDSKGDLVNFIRSNLTEKYTRAKIIKQLQYENIHYEQPPRKRYSKIPQKLIEQRESGEEEIDQLLEDSNMLGFGHSRQRNDEYGKRLIVSFIFRELNKTNKSITCLSPEDDLKSTDGIISSNIFEHASSRSNGNTEVDELLTTCETNSVITNNSDDEIILGKRERPIAVSDEDDNTTSKKTRTKRIIESDSE</sequence>
<dbReference type="PANTHER" id="PTHR22940">
    <property type="entry name" value="TIMEOUT/TIMELESS-2"/>
    <property type="match status" value="1"/>
</dbReference>
<keyword evidence="2" id="KW-0539">Nucleus</keyword>
<protein>
    <submittedName>
        <fullName evidence="6">BMA-TIM-1, isoform c</fullName>
    </submittedName>
</protein>
<reference evidence="6" key="1">
    <citation type="journal article" date="2007" name="Science">
        <title>Draft genome of the filarial nematode parasite Brugia malayi.</title>
        <authorList>
            <person name="Ghedin E."/>
            <person name="Wang S."/>
            <person name="Spiro D."/>
            <person name="Caler E."/>
            <person name="Zhao Q."/>
            <person name="Crabtree J."/>
            <person name="Allen J.E."/>
            <person name="Delcher A.L."/>
            <person name="Guiliano D.B."/>
            <person name="Miranda-Saavedra D."/>
            <person name="Angiuoli S.V."/>
            <person name="Creasy T."/>
            <person name="Amedeo P."/>
            <person name="Haas B."/>
            <person name="El-Sayed N.M."/>
            <person name="Wortman J.R."/>
            <person name="Feldblyum T."/>
            <person name="Tallon L."/>
            <person name="Schatz M."/>
            <person name="Shumway M."/>
            <person name="Koo H."/>
            <person name="Salzberg S.L."/>
            <person name="Schobel S."/>
            <person name="Pertea M."/>
            <person name="Pop M."/>
            <person name="White O."/>
            <person name="Barton G.J."/>
            <person name="Carlow C.K."/>
            <person name="Crawford M.J."/>
            <person name="Daub J."/>
            <person name="Dimmic M.W."/>
            <person name="Estes C.F."/>
            <person name="Foster J.M."/>
            <person name="Ganatra M."/>
            <person name="Gregory W.F."/>
            <person name="Johnson N.M."/>
            <person name="Jin J."/>
            <person name="Komuniecki R."/>
            <person name="Korf I."/>
            <person name="Kumar S."/>
            <person name="Laney S."/>
            <person name="Li B.W."/>
            <person name="Li W."/>
            <person name="Lindblom T.H."/>
            <person name="Lustigman S."/>
            <person name="Ma D."/>
            <person name="Maina C.V."/>
            <person name="Martin D.M."/>
            <person name="McCarter J.P."/>
            <person name="McReynolds L."/>
            <person name="Mitreva M."/>
            <person name="Nutman T.B."/>
            <person name="Parkinson J."/>
            <person name="Peregrin-Alvarez J.M."/>
            <person name="Poole C."/>
            <person name="Ren Q."/>
            <person name="Saunders L."/>
            <person name="Sluder A.E."/>
            <person name="Smith K."/>
            <person name="Stanke M."/>
            <person name="Unnasch T.R."/>
            <person name="Ware J."/>
            <person name="Wei A.D."/>
            <person name="Weil G."/>
            <person name="Williams D.J."/>
            <person name="Zhang Y."/>
            <person name="Williams S.A."/>
            <person name="Fraser-Liggett C."/>
            <person name="Slatko B."/>
            <person name="Blaxter M.L."/>
            <person name="Scott A.L."/>
        </authorList>
    </citation>
    <scope>NUCLEOTIDE SEQUENCE</scope>
    <source>
        <strain evidence="6">FR3</strain>
    </source>
</reference>
<evidence type="ECO:0000256" key="2">
    <source>
        <dbReference type="ARBA" id="ARBA00023242"/>
    </source>
</evidence>
<dbReference type="Pfam" id="PF26019">
    <property type="entry name" value="HTH_TIMELESS"/>
    <property type="match status" value="1"/>
</dbReference>
<dbReference type="AlphaFoldDB" id="A0A1P6BJ28"/>
<evidence type="ECO:0000256" key="1">
    <source>
        <dbReference type="ARBA" id="ARBA00004123"/>
    </source>
</evidence>
<name>A0A1P6BJ28_BRUMA</name>
<dbReference type="OMA" id="TINLCQP"/>
<dbReference type="GO" id="GO:0043111">
    <property type="term" value="P:replication fork arrest"/>
    <property type="evidence" value="ECO:0007669"/>
    <property type="project" value="TreeGrafter"/>
</dbReference>
<dbReference type="EMBL" id="LN856939">
    <property type="protein sequence ID" value="CDP95342.1"/>
    <property type="molecule type" value="Genomic_DNA"/>
</dbReference>
<feature type="region of interest" description="Disordered" evidence="4">
    <location>
        <begin position="1117"/>
        <end position="1146"/>
    </location>
</feature>
<dbReference type="PANTHER" id="PTHR22940:SF4">
    <property type="entry name" value="PROTEIN TIMELESS HOMOLOG"/>
    <property type="match status" value="1"/>
</dbReference>
<dbReference type="GO" id="GO:0006281">
    <property type="term" value="P:DNA repair"/>
    <property type="evidence" value="ECO:0007669"/>
    <property type="project" value="TreeGrafter"/>
</dbReference>
<dbReference type="GO" id="GO:0009792">
    <property type="term" value="P:embryo development ending in birth or egg hatching"/>
    <property type="evidence" value="ECO:0007669"/>
    <property type="project" value="EnsemblMetazoa"/>
</dbReference>
<dbReference type="InterPro" id="IPR006906">
    <property type="entry name" value="Timeless_N"/>
</dbReference>
<gene>
    <name evidence="6" type="primary">Bma-tim-1</name>
    <name evidence="6" type="ORF">BM_Bm7139</name>
</gene>
<feature type="domain" description="Timeless N-terminal" evidence="5">
    <location>
        <begin position="20"/>
        <end position="278"/>
    </location>
</feature>
<reference evidence="6" key="2">
    <citation type="submission" date="2012-12" db="EMBL/GenBank/DDBJ databases">
        <authorList>
            <consortium name="WormBase Consortium"/>
            <person name="Ghedin E."/>
            <person name="Paulini M."/>
        </authorList>
    </citation>
    <scope>NUCLEOTIDE SEQUENCE</scope>
    <source>
        <strain evidence="6">FR3</strain>
    </source>
</reference>
<dbReference type="GO" id="GO:0007063">
    <property type="term" value="P:regulation of sister chromatid cohesion"/>
    <property type="evidence" value="ECO:0007669"/>
    <property type="project" value="EnsemblMetazoa"/>
</dbReference>
<evidence type="ECO:0000256" key="3">
    <source>
        <dbReference type="ARBA" id="ARBA00023306"/>
    </source>
</evidence>
<proteinExistence type="predicted"/>
<dbReference type="GO" id="GO:0000076">
    <property type="term" value="P:DNA replication checkpoint signaling"/>
    <property type="evidence" value="ECO:0007669"/>
    <property type="project" value="TreeGrafter"/>
</dbReference>
<organism evidence="6">
    <name type="scientific">Brugia malayi</name>
    <name type="common">Filarial nematode worm</name>
    <dbReference type="NCBI Taxonomy" id="6279"/>
    <lineage>
        <taxon>Eukaryota</taxon>
        <taxon>Metazoa</taxon>
        <taxon>Ecdysozoa</taxon>
        <taxon>Nematoda</taxon>
        <taxon>Chromadorea</taxon>
        <taxon>Rhabditida</taxon>
        <taxon>Spirurina</taxon>
        <taxon>Spiruromorpha</taxon>
        <taxon>Filarioidea</taxon>
        <taxon>Onchocercidae</taxon>
        <taxon>Brugia</taxon>
    </lineage>
</organism>
<dbReference type="GO" id="GO:0031298">
    <property type="term" value="C:replication fork protection complex"/>
    <property type="evidence" value="ECO:0007669"/>
    <property type="project" value="TreeGrafter"/>
</dbReference>
<evidence type="ECO:0000259" key="5">
    <source>
        <dbReference type="Pfam" id="PF04821"/>
    </source>
</evidence>
<keyword evidence="3" id="KW-0131">Cell cycle</keyword>
<dbReference type="GO" id="GO:0003677">
    <property type="term" value="F:DNA binding"/>
    <property type="evidence" value="ECO:0007669"/>
    <property type="project" value="TreeGrafter"/>
</dbReference>
<accession>A0A1P6BJ28</accession>
<dbReference type="GO" id="GO:0007064">
    <property type="term" value="P:mitotic sister chromatid cohesion"/>
    <property type="evidence" value="ECO:0007669"/>
    <property type="project" value="EnsemblMetazoa"/>
</dbReference>
<dbReference type="Pfam" id="PF04821">
    <property type="entry name" value="TIMELESS"/>
    <property type="match status" value="1"/>
</dbReference>